<keyword evidence="1" id="KW-0805">Transcription regulation</keyword>
<keyword evidence="3" id="KW-0804">Transcription</keyword>
<dbReference type="Gene3D" id="1.10.10.10">
    <property type="entry name" value="Winged helix-like DNA-binding domain superfamily/Winged helix DNA-binding domain"/>
    <property type="match status" value="1"/>
</dbReference>
<evidence type="ECO:0000313" key="6">
    <source>
        <dbReference type="Proteomes" id="UP000244810"/>
    </source>
</evidence>
<organism evidence="5 6">
    <name type="scientific">Pararhodobacter aggregans</name>
    <dbReference type="NCBI Taxonomy" id="404875"/>
    <lineage>
        <taxon>Bacteria</taxon>
        <taxon>Pseudomonadati</taxon>
        <taxon>Pseudomonadota</taxon>
        <taxon>Alphaproteobacteria</taxon>
        <taxon>Rhodobacterales</taxon>
        <taxon>Paracoccaceae</taxon>
        <taxon>Pararhodobacter</taxon>
    </lineage>
</organism>
<dbReference type="SUPFAM" id="SSF46785">
    <property type="entry name" value="Winged helix' DNA-binding domain"/>
    <property type="match status" value="1"/>
</dbReference>
<dbReference type="InterPro" id="IPR000835">
    <property type="entry name" value="HTH_MarR-typ"/>
</dbReference>
<dbReference type="Pfam" id="PF12802">
    <property type="entry name" value="MarR_2"/>
    <property type="match status" value="1"/>
</dbReference>
<protein>
    <recommendedName>
        <fullName evidence="4">HTH marR-type domain-containing protein</fullName>
    </recommendedName>
</protein>
<dbReference type="PANTHER" id="PTHR42756">
    <property type="entry name" value="TRANSCRIPTIONAL REGULATOR, MARR"/>
    <property type="match status" value="1"/>
</dbReference>
<dbReference type="InterPro" id="IPR036390">
    <property type="entry name" value="WH_DNA-bd_sf"/>
</dbReference>
<sequence length="182" mass="19375">MAGSGLGWPSVANFCNSSNCKYCSSDEPMLPGGMDDLPASKATRHASAGWLVQRLSQRFEASMEQALAPHGLALGQFALMMAVLETEGMTQAELGAIFAMPAWKISRHLDALAESGLVTREADPASRRSHRIFATEAARQAAPAWRASARGVNEALLAPLAPEDRARLVTLLQAVVVPGESF</sequence>
<proteinExistence type="predicted"/>
<evidence type="ECO:0000256" key="2">
    <source>
        <dbReference type="ARBA" id="ARBA00023125"/>
    </source>
</evidence>
<dbReference type="OrthoDB" id="582199at2"/>
<dbReference type="EMBL" id="QDDR01000016">
    <property type="protein sequence ID" value="PVE45263.1"/>
    <property type="molecule type" value="Genomic_DNA"/>
</dbReference>
<accession>A0A2T7UKR3</accession>
<keyword evidence="6" id="KW-1185">Reference proteome</keyword>
<comment type="caution">
    <text evidence="5">The sequence shown here is derived from an EMBL/GenBank/DDBJ whole genome shotgun (WGS) entry which is preliminary data.</text>
</comment>
<dbReference type="PROSITE" id="PS50995">
    <property type="entry name" value="HTH_MARR_2"/>
    <property type="match status" value="1"/>
</dbReference>
<dbReference type="AlphaFoldDB" id="A0A2T7UKR3"/>
<dbReference type="SMART" id="SM00347">
    <property type="entry name" value="HTH_MARR"/>
    <property type="match status" value="1"/>
</dbReference>
<dbReference type="GO" id="GO:0003700">
    <property type="term" value="F:DNA-binding transcription factor activity"/>
    <property type="evidence" value="ECO:0007669"/>
    <property type="project" value="InterPro"/>
</dbReference>
<evidence type="ECO:0000256" key="1">
    <source>
        <dbReference type="ARBA" id="ARBA00023015"/>
    </source>
</evidence>
<dbReference type="Proteomes" id="UP000244810">
    <property type="component" value="Unassembled WGS sequence"/>
</dbReference>
<evidence type="ECO:0000313" key="5">
    <source>
        <dbReference type="EMBL" id="PVE45263.1"/>
    </source>
</evidence>
<evidence type="ECO:0000259" key="4">
    <source>
        <dbReference type="PROSITE" id="PS50995"/>
    </source>
</evidence>
<dbReference type="PANTHER" id="PTHR42756:SF1">
    <property type="entry name" value="TRANSCRIPTIONAL REPRESSOR OF EMRAB OPERON"/>
    <property type="match status" value="1"/>
</dbReference>
<evidence type="ECO:0000256" key="3">
    <source>
        <dbReference type="ARBA" id="ARBA00023163"/>
    </source>
</evidence>
<keyword evidence="2" id="KW-0238">DNA-binding</keyword>
<reference evidence="5 6" key="1">
    <citation type="journal article" date="2011" name="Syst. Appl. Microbiol.">
        <title>Defluviimonas denitrificans gen. nov., sp. nov., and Pararhodobacter aggregans gen. nov., sp. nov., non-phototrophic Rhodobacteraceae from the biofilter of a marine aquaculture.</title>
        <authorList>
            <person name="Foesel B.U."/>
            <person name="Drake H.L."/>
            <person name="Schramm A."/>
        </authorList>
    </citation>
    <scope>NUCLEOTIDE SEQUENCE [LARGE SCALE GENOMIC DNA]</scope>
    <source>
        <strain evidence="5 6">D1-19</strain>
    </source>
</reference>
<gene>
    <name evidence="5" type="ORF">DDE23_22080</name>
</gene>
<name>A0A2T7UKR3_9RHOB</name>
<feature type="domain" description="HTH marR-type" evidence="4">
    <location>
        <begin position="45"/>
        <end position="177"/>
    </location>
</feature>
<dbReference type="GO" id="GO:0003677">
    <property type="term" value="F:DNA binding"/>
    <property type="evidence" value="ECO:0007669"/>
    <property type="project" value="UniProtKB-KW"/>
</dbReference>
<dbReference type="InterPro" id="IPR036388">
    <property type="entry name" value="WH-like_DNA-bd_sf"/>
</dbReference>